<proteinExistence type="predicted"/>
<evidence type="ECO:0000313" key="3">
    <source>
        <dbReference type="Proteomes" id="UP001501102"/>
    </source>
</evidence>
<keyword evidence="1" id="KW-0472">Membrane</keyword>
<evidence type="ECO:0000256" key="1">
    <source>
        <dbReference type="SAM" id="Phobius"/>
    </source>
</evidence>
<dbReference type="Gene3D" id="1.20.1740.10">
    <property type="entry name" value="Amino acid/polyamine transporter I"/>
    <property type="match status" value="1"/>
</dbReference>
<feature type="transmembrane region" description="Helical" evidence="1">
    <location>
        <begin position="59"/>
        <end position="75"/>
    </location>
</feature>
<evidence type="ECO:0000313" key="2">
    <source>
        <dbReference type="EMBL" id="GAA2921708.1"/>
    </source>
</evidence>
<feature type="transmembrane region" description="Helical" evidence="1">
    <location>
        <begin position="81"/>
        <end position="101"/>
    </location>
</feature>
<keyword evidence="1" id="KW-1133">Transmembrane helix</keyword>
<keyword evidence="3" id="KW-1185">Reference proteome</keyword>
<name>A0ABN3WPB7_STRTU</name>
<feature type="transmembrane region" description="Helical" evidence="1">
    <location>
        <begin position="130"/>
        <end position="148"/>
    </location>
</feature>
<reference evidence="2 3" key="1">
    <citation type="journal article" date="2019" name="Int. J. Syst. Evol. Microbiol.">
        <title>The Global Catalogue of Microorganisms (GCM) 10K type strain sequencing project: providing services to taxonomists for standard genome sequencing and annotation.</title>
        <authorList>
            <consortium name="The Broad Institute Genomics Platform"/>
            <consortium name="The Broad Institute Genome Sequencing Center for Infectious Disease"/>
            <person name="Wu L."/>
            <person name="Ma J."/>
        </authorList>
    </citation>
    <scope>NUCLEOTIDE SEQUENCE [LARGE SCALE GENOMIC DNA]</scope>
    <source>
        <strain evidence="2 3">JCM 4087</strain>
    </source>
</reference>
<dbReference type="Proteomes" id="UP001501102">
    <property type="component" value="Unassembled WGS sequence"/>
</dbReference>
<dbReference type="EMBL" id="BAAAXZ010000066">
    <property type="protein sequence ID" value="GAA2921708.1"/>
    <property type="molecule type" value="Genomic_DNA"/>
</dbReference>
<comment type="caution">
    <text evidence="2">The sequence shown here is derived from an EMBL/GenBank/DDBJ whole genome shotgun (WGS) entry which is preliminary data.</text>
</comment>
<keyword evidence="1" id="KW-0812">Transmembrane</keyword>
<protein>
    <submittedName>
        <fullName evidence="2">Uncharacterized protein</fullName>
    </submittedName>
</protein>
<dbReference type="RefSeq" id="WP_344962056.1">
    <property type="nucleotide sequence ID" value="NZ_BAAAXZ010000066.1"/>
</dbReference>
<sequence length="204" mass="21788">MLLVNFAIGTVLLIAVHGTWGTITSMNGILTLVVYAMPGVVLVVLSPECSRRRRMLRGILARAGFLAIALVLYWAEGDHLWYGMAALLAGVLLLLGLPALARSGLPVVGRGAYDAKEQLTLLRQWRTNPAAGAAVLLLGYLAALTLLHSLTQTWVSDARVGTSLFVVVLAAVVFEGLVRLSRRHARPGLSPAPGPDVRHPVSFP</sequence>
<feature type="transmembrane region" description="Helical" evidence="1">
    <location>
        <begin position="28"/>
        <end position="47"/>
    </location>
</feature>
<feature type="transmembrane region" description="Helical" evidence="1">
    <location>
        <begin position="160"/>
        <end position="178"/>
    </location>
</feature>
<accession>A0ABN3WPB7</accession>
<organism evidence="2 3">
    <name type="scientific">Streptomyces thioluteus</name>
    <dbReference type="NCBI Taxonomy" id="66431"/>
    <lineage>
        <taxon>Bacteria</taxon>
        <taxon>Bacillati</taxon>
        <taxon>Actinomycetota</taxon>
        <taxon>Actinomycetes</taxon>
        <taxon>Kitasatosporales</taxon>
        <taxon>Streptomycetaceae</taxon>
        <taxon>Streptomyces</taxon>
    </lineage>
</organism>
<gene>
    <name evidence="2" type="ORF">GCM10020221_17370</name>
</gene>